<proteinExistence type="predicted"/>
<accession>A0A8E5HPA5</accession>
<gene>
    <name evidence="2" type="ORF">UV8b_03401</name>
</gene>
<keyword evidence="3" id="KW-1185">Reference proteome</keyword>
<dbReference type="GeneID" id="66064179"/>
<dbReference type="KEGG" id="uvi:66064179"/>
<dbReference type="EMBL" id="CP072755">
    <property type="protein sequence ID" value="QUC19160.1"/>
    <property type="molecule type" value="Genomic_DNA"/>
</dbReference>
<dbReference type="SUPFAM" id="SSF56112">
    <property type="entry name" value="Protein kinase-like (PK-like)"/>
    <property type="match status" value="1"/>
</dbReference>
<dbReference type="Proteomes" id="UP000027002">
    <property type="component" value="Chromosome 3"/>
</dbReference>
<reference evidence="2" key="1">
    <citation type="submission" date="2020-03" db="EMBL/GenBank/DDBJ databases">
        <title>A mixture of massive structural variations and highly conserved coding sequences in Ustilaginoidea virens genome.</title>
        <authorList>
            <person name="Zhang K."/>
            <person name="Zhao Z."/>
            <person name="Zhang Z."/>
            <person name="Li Y."/>
            <person name="Hsiang T."/>
            <person name="Sun W."/>
        </authorList>
    </citation>
    <scope>NUCLEOTIDE SEQUENCE</scope>
    <source>
        <strain evidence="2">UV-8b</strain>
    </source>
</reference>
<organism evidence="2 3">
    <name type="scientific">Ustilaginoidea virens</name>
    <name type="common">Rice false smut fungus</name>
    <name type="synonym">Villosiclava virens</name>
    <dbReference type="NCBI Taxonomy" id="1159556"/>
    <lineage>
        <taxon>Eukaryota</taxon>
        <taxon>Fungi</taxon>
        <taxon>Dikarya</taxon>
        <taxon>Ascomycota</taxon>
        <taxon>Pezizomycotina</taxon>
        <taxon>Sordariomycetes</taxon>
        <taxon>Hypocreomycetidae</taxon>
        <taxon>Hypocreales</taxon>
        <taxon>Clavicipitaceae</taxon>
        <taxon>Ustilaginoidea</taxon>
    </lineage>
</organism>
<sequence length="387" mass="43391">MTLESGNADTLPATWKNASEAEQLLGFVNWDALKKYAVRVKIRRDHTASAITCSLSPAYALGGCHVVRRLDFQDGTRWVARLQQQSGISVQRLLTEVHTVQLIRERTSVPVPEIIDYDASCSNDIGIPLMLLEYIPADTAMDSFGGWHAHGGKIPAQFRAPFYAAMARNQVDLMSVRFPKIGSIVQRPDGSYSVGAIPGIGGPFETAAEYFRAWAQARKFPFKEDLIRERTPPHLVDEIIASIYGFPGKLSDFTKRHSFKSGPFPLIHPDLYTSNVLIDSQCNILGVIDWENSFVGPWEMVEFPKNITLVPPVMDGSSYREDESERDCRLEQKRYVEVVKEAEGARQMDGKLSDALGDENSQNLGQALWLWADGRIGYYSRVLELFD</sequence>
<dbReference type="RefSeq" id="XP_042996833.1">
    <property type="nucleotide sequence ID" value="XM_043140899.1"/>
</dbReference>
<evidence type="ECO:0000313" key="2">
    <source>
        <dbReference type="EMBL" id="QUC19160.1"/>
    </source>
</evidence>
<dbReference type="OrthoDB" id="10003767at2759"/>
<feature type="domain" description="Aminoglycoside phosphotransferase" evidence="1">
    <location>
        <begin position="75"/>
        <end position="297"/>
    </location>
</feature>
<dbReference type="Pfam" id="PF01636">
    <property type="entry name" value="APH"/>
    <property type="match status" value="1"/>
</dbReference>
<dbReference type="PANTHER" id="PTHR21310:SF37">
    <property type="entry name" value="AMINOGLYCOSIDE PHOSPHOTRANSFERASE DOMAIN-CONTAINING PROTEIN"/>
    <property type="match status" value="1"/>
</dbReference>
<evidence type="ECO:0000313" key="3">
    <source>
        <dbReference type="Proteomes" id="UP000027002"/>
    </source>
</evidence>
<evidence type="ECO:0000259" key="1">
    <source>
        <dbReference type="Pfam" id="PF01636"/>
    </source>
</evidence>
<dbReference type="InterPro" id="IPR011009">
    <property type="entry name" value="Kinase-like_dom_sf"/>
</dbReference>
<protein>
    <recommendedName>
        <fullName evidence="1">Aminoglycoside phosphotransferase domain-containing protein</fullName>
    </recommendedName>
</protein>
<dbReference type="InterPro" id="IPR051678">
    <property type="entry name" value="AGP_Transferase"/>
</dbReference>
<dbReference type="PANTHER" id="PTHR21310">
    <property type="entry name" value="AMINOGLYCOSIDE PHOSPHOTRANSFERASE-RELATED-RELATED"/>
    <property type="match status" value="1"/>
</dbReference>
<dbReference type="Gene3D" id="3.90.1200.10">
    <property type="match status" value="1"/>
</dbReference>
<dbReference type="InterPro" id="IPR002575">
    <property type="entry name" value="Aminoglycoside_PTrfase"/>
</dbReference>
<name>A0A8E5HPA5_USTVR</name>
<dbReference type="AlphaFoldDB" id="A0A8E5HPA5"/>